<proteinExistence type="predicted"/>
<accession>A0A0F9EDW1</accession>
<dbReference type="AlphaFoldDB" id="A0A0F9EDW1"/>
<gene>
    <name evidence="1" type="ORF">LCGC14_2087700</name>
</gene>
<protein>
    <submittedName>
        <fullName evidence="1">Uncharacterized protein</fullName>
    </submittedName>
</protein>
<reference evidence="1" key="1">
    <citation type="journal article" date="2015" name="Nature">
        <title>Complex archaea that bridge the gap between prokaryotes and eukaryotes.</title>
        <authorList>
            <person name="Spang A."/>
            <person name="Saw J.H."/>
            <person name="Jorgensen S.L."/>
            <person name="Zaremba-Niedzwiedzka K."/>
            <person name="Martijn J."/>
            <person name="Lind A.E."/>
            <person name="van Eijk R."/>
            <person name="Schleper C."/>
            <person name="Guy L."/>
            <person name="Ettema T.J."/>
        </authorList>
    </citation>
    <scope>NUCLEOTIDE SEQUENCE</scope>
</reference>
<comment type="caution">
    <text evidence="1">The sequence shown here is derived from an EMBL/GenBank/DDBJ whole genome shotgun (WGS) entry which is preliminary data.</text>
</comment>
<evidence type="ECO:0000313" key="1">
    <source>
        <dbReference type="EMBL" id="KKL72159.1"/>
    </source>
</evidence>
<dbReference type="EMBL" id="LAZR01025357">
    <property type="protein sequence ID" value="KKL72159.1"/>
    <property type="molecule type" value="Genomic_DNA"/>
</dbReference>
<name>A0A0F9EDW1_9ZZZZ</name>
<organism evidence="1">
    <name type="scientific">marine sediment metagenome</name>
    <dbReference type="NCBI Taxonomy" id="412755"/>
    <lineage>
        <taxon>unclassified sequences</taxon>
        <taxon>metagenomes</taxon>
        <taxon>ecological metagenomes</taxon>
    </lineage>
</organism>
<sequence length="131" mass="15409">MPKAGFKSITVNEIIYDKFYQIFFDQKEKLVMKGVNSFSGYVTFCLEEMMRKDETFSKFTPKIEKISVDDSRVILNDIVKNRIVEIQFIENKLCCMLCDQEECKHVGFCESMPEVIEIFGMMMRPCRGKKK</sequence>